<evidence type="ECO:0000313" key="1">
    <source>
        <dbReference type="EMBL" id="MFD2590179.1"/>
    </source>
</evidence>
<protein>
    <submittedName>
        <fullName evidence="1">Uncharacterized protein</fullName>
    </submittedName>
</protein>
<reference evidence="2" key="1">
    <citation type="journal article" date="2019" name="Int. J. Syst. Evol. Microbiol.">
        <title>The Global Catalogue of Microorganisms (GCM) 10K type strain sequencing project: providing services to taxonomists for standard genome sequencing and annotation.</title>
        <authorList>
            <consortium name="The Broad Institute Genomics Platform"/>
            <consortium name="The Broad Institute Genome Sequencing Center for Infectious Disease"/>
            <person name="Wu L."/>
            <person name="Ma J."/>
        </authorList>
    </citation>
    <scope>NUCLEOTIDE SEQUENCE [LARGE SCALE GENOMIC DNA]</scope>
    <source>
        <strain evidence="2">KCTC 42423</strain>
    </source>
</reference>
<dbReference type="Proteomes" id="UP001597459">
    <property type="component" value="Unassembled WGS sequence"/>
</dbReference>
<keyword evidence="2" id="KW-1185">Reference proteome</keyword>
<dbReference type="EMBL" id="JBHULX010000003">
    <property type="protein sequence ID" value="MFD2590179.1"/>
    <property type="molecule type" value="Genomic_DNA"/>
</dbReference>
<proteinExistence type="predicted"/>
<evidence type="ECO:0000313" key="2">
    <source>
        <dbReference type="Proteomes" id="UP001597459"/>
    </source>
</evidence>
<sequence>MIKHKHSYKSDKYKADSIAQNKSIGDIYYFHDNIYQGITFTGENRLIYTYDSERNSCLGYNLKQSNISCQDYSINKGDTLTKSYKKNGSFNINGVECELIVLEYPNITYHQYVTDGFYIDPKLYLNHQAFDFVSKMKATNGRASIRTEIIMKDYTMIIDMIEFKESKEPLTDFSQFDEWWKLCEDPKSASE</sequence>
<name>A0ABW5N5I3_9FLAO</name>
<gene>
    <name evidence="1" type="ORF">ACFSTE_05005</name>
</gene>
<organism evidence="1 2">
    <name type="scientific">Aquimarina hainanensis</name>
    <dbReference type="NCBI Taxonomy" id="1578017"/>
    <lineage>
        <taxon>Bacteria</taxon>
        <taxon>Pseudomonadati</taxon>
        <taxon>Bacteroidota</taxon>
        <taxon>Flavobacteriia</taxon>
        <taxon>Flavobacteriales</taxon>
        <taxon>Flavobacteriaceae</taxon>
        <taxon>Aquimarina</taxon>
    </lineage>
</organism>
<comment type="caution">
    <text evidence="1">The sequence shown here is derived from an EMBL/GenBank/DDBJ whole genome shotgun (WGS) entry which is preliminary data.</text>
</comment>
<accession>A0ABW5N5I3</accession>
<dbReference type="RefSeq" id="WP_378255676.1">
    <property type="nucleotide sequence ID" value="NZ_JBHSJV010000001.1"/>
</dbReference>